<gene>
    <name evidence="1" type="ORF">B0H99_11448</name>
</gene>
<accession>A0A2P8G6Z3</accession>
<protein>
    <submittedName>
        <fullName evidence="1">Uncharacterized protein</fullName>
    </submittedName>
</protein>
<dbReference type="EMBL" id="PYAT01000014">
    <property type="protein sequence ID" value="PSL29645.1"/>
    <property type="molecule type" value="Genomic_DNA"/>
</dbReference>
<dbReference type="Proteomes" id="UP000242682">
    <property type="component" value="Unassembled WGS sequence"/>
</dbReference>
<dbReference type="AlphaFoldDB" id="A0A2P8G6Z3"/>
<sequence>MDQVFTESRYRWKPVILPLMTSPPSGVLKGSHRLGIPGGHLIRSSLPADKLTYP</sequence>
<name>A0A2P8G6Z3_9BACL</name>
<organism evidence="1 2">
    <name type="scientific">Planomicrobium soli</name>
    <dbReference type="NCBI Taxonomy" id="1176648"/>
    <lineage>
        <taxon>Bacteria</taxon>
        <taxon>Bacillati</taxon>
        <taxon>Bacillota</taxon>
        <taxon>Bacilli</taxon>
        <taxon>Bacillales</taxon>
        <taxon>Caryophanaceae</taxon>
        <taxon>Planomicrobium</taxon>
    </lineage>
</organism>
<evidence type="ECO:0000313" key="2">
    <source>
        <dbReference type="Proteomes" id="UP000242682"/>
    </source>
</evidence>
<comment type="caution">
    <text evidence="1">The sequence shown here is derived from an EMBL/GenBank/DDBJ whole genome shotgun (WGS) entry which is preliminary data.</text>
</comment>
<evidence type="ECO:0000313" key="1">
    <source>
        <dbReference type="EMBL" id="PSL29645.1"/>
    </source>
</evidence>
<reference evidence="1 2" key="1">
    <citation type="submission" date="2018-03" db="EMBL/GenBank/DDBJ databases">
        <title>Genomic Encyclopedia of Type Strains, Phase III (KMG-III): the genomes of soil and plant-associated and newly described type strains.</title>
        <authorList>
            <person name="Whitman W."/>
        </authorList>
    </citation>
    <scope>NUCLEOTIDE SEQUENCE [LARGE SCALE GENOMIC DNA]</scope>
    <source>
        <strain evidence="1 2">CGMCC 1.12259</strain>
    </source>
</reference>
<proteinExistence type="predicted"/>
<keyword evidence="2" id="KW-1185">Reference proteome</keyword>